<evidence type="ECO:0000256" key="3">
    <source>
        <dbReference type="ARBA" id="ARBA00023163"/>
    </source>
</evidence>
<dbReference type="RefSeq" id="WP_306411180.1">
    <property type="nucleotide sequence ID" value="NZ_JANFPI010000003.1"/>
</dbReference>
<dbReference type="SMART" id="SM00342">
    <property type="entry name" value="HTH_ARAC"/>
    <property type="match status" value="1"/>
</dbReference>
<evidence type="ECO:0000256" key="2">
    <source>
        <dbReference type="ARBA" id="ARBA00023125"/>
    </source>
</evidence>
<proteinExistence type="predicted"/>
<comment type="caution">
    <text evidence="5">The sequence shown here is derived from an EMBL/GenBank/DDBJ whole genome shotgun (WGS) entry which is preliminary data.</text>
</comment>
<evidence type="ECO:0000256" key="1">
    <source>
        <dbReference type="ARBA" id="ARBA00023015"/>
    </source>
</evidence>
<keyword evidence="2" id="KW-0238">DNA-binding</keyword>
<keyword evidence="3" id="KW-0804">Transcription</keyword>
<evidence type="ECO:0000313" key="5">
    <source>
        <dbReference type="EMBL" id="MCX8997389.1"/>
    </source>
</evidence>
<accession>A0AAE3SVW3</accession>
<name>A0AAE3SVW3_9HYPH</name>
<dbReference type="InterPro" id="IPR018060">
    <property type="entry name" value="HTH_AraC"/>
</dbReference>
<evidence type="ECO:0000313" key="6">
    <source>
        <dbReference type="Proteomes" id="UP001208771"/>
    </source>
</evidence>
<dbReference type="PANTHER" id="PTHR46796:SF12">
    <property type="entry name" value="HTH-TYPE DNA-BINDING TRANSCRIPTIONAL ACTIVATOR EUTR"/>
    <property type="match status" value="1"/>
</dbReference>
<evidence type="ECO:0000259" key="4">
    <source>
        <dbReference type="PROSITE" id="PS01124"/>
    </source>
</evidence>
<reference evidence="5" key="1">
    <citation type="submission" date="2022-07" db="EMBL/GenBank/DDBJ databases">
        <title>Ectorhizobium quercum gen.nov., sp. nov.</title>
        <authorList>
            <person name="Ma T."/>
            <person name="Li Y."/>
        </authorList>
    </citation>
    <scope>NUCLEOTIDE SEQUENCE</scope>
    <source>
        <strain evidence="5">BDR2-2</strain>
    </source>
</reference>
<dbReference type="AlphaFoldDB" id="A0AAE3SVW3"/>
<dbReference type="EMBL" id="JANFPI010000003">
    <property type="protein sequence ID" value="MCX8997389.1"/>
    <property type="molecule type" value="Genomic_DNA"/>
</dbReference>
<dbReference type="PANTHER" id="PTHR46796">
    <property type="entry name" value="HTH-TYPE TRANSCRIPTIONAL ACTIVATOR RHAS-RELATED"/>
    <property type="match status" value="1"/>
</dbReference>
<dbReference type="InterPro" id="IPR018062">
    <property type="entry name" value="HTH_AraC-typ_CS"/>
</dbReference>
<sequence>MTIENFSAANADPDLLSELVSKPTCTVRYEPLKTSLEFDYAVNISTLGSLITLQSVSRHGFLARAEMGTTDRLELHFIEEGYYHSETSHQNVAGGAGQAFLLRNVDEHRIVCRPGTRQTCVAIPVERCARLFAMDVDDPCAELMRFSSVADFHSGALKSLHGMTSLLGAVDSGEHPLADAPLGAALLEEAFLSVFVEAWPKLSGRDASQKPSPHYVRKAVDWIEAHAAEKIRLEDIAAAAGVSVRSVQAGFKEQYGLSPIAYILKTRLRHVHRDLLSAEPEVSIAEIARRWGFLHMGDFAMRYRKLFGRTPSQTRHGTLDRF</sequence>
<dbReference type="PROSITE" id="PS01124">
    <property type="entry name" value="HTH_ARAC_FAMILY_2"/>
    <property type="match status" value="1"/>
</dbReference>
<dbReference type="GO" id="GO:0003700">
    <property type="term" value="F:DNA-binding transcription factor activity"/>
    <property type="evidence" value="ECO:0007669"/>
    <property type="project" value="InterPro"/>
</dbReference>
<keyword evidence="6" id="KW-1185">Reference proteome</keyword>
<dbReference type="Pfam" id="PF14525">
    <property type="entry name" value="AraC_binding_2"/>
    <property type="match status" value="1"/>
</dbReference>
<feature type="domain" description="HTH araC/xylS-type" evidence="4">
    <location>
        <begin position="217"/>
        <end position="317"/>
    </location>
</feature>
<dbReference type="InterPro" id="IPR050204">
    <property type="entry name" value="AraC_XylS_family_regulators"/>
</dbReference>
<dbReference type="SUPFAM" id="SSF46689">
    <property type="entry name" value="Homeodomain-like"/>
    <property type="match status" value="2"/>
</dbReference>
<protein>
    <submittedName>
        <fullName evidence="5">Helix-turn-helix transcriptional regulator</fullName>
    </submittedName>
</protein>
<dbReference type="Proteomes" id="UP001208771">
    <property type="component" value="Unassembled WGS sequence"/>
</dbReference>
<dbReference type="InterPro" id="IPR009057">
    <property type="entry name" value="Homeodomain-like_sf"/>
</dbReference>
<dbReference type="PROSITE" id="PS00041">
    <property type="entry name" value="HTH_ARAC_FAMILY_1"/>
    <property type="match status" value="1"/>
</dbReference>
<dbReference type="InterPro" id="IPR035418">
    <property type="entry name" value="AraC-bd_2"/>
</dbReference>
<gene>
    <name evidence="5" type="ORF">NOF55_09745</name>
</gene>
<keyword evidence="1" id="KW-0805">Transcription regulation</keyword>
<dbReference type="GO" id="GO:0043565">
    <property type="term" value="F:sequence-specific DNA binding"/>
    <property type="evidence" value="ECO:0007669"/>
    <property type="project" value="InterPro"/>
</dbReference>
<dbReference type="Gene3D" id="1.10.10.60">
    <property type="entry name" value="Homeodomain-like"/>
    <property type="match status" value="1"/>
</dbReference>
<dbReference type="Pfam" id="PF12833">
    <property type="entry name" value="HTH_18"/>
    <property type="match status" value="1"/>
</dbReference>
<organism evidence="5 6">
    <name type="scientific">Ectorhizobium quercum</name>
    <dbReference type="NCBI Taxonomy" id="2965071"/>
    <lineage>
        <taxon>Bacteria</taxon>
        <taxon>Pseudomonadati</taxon>
        <taxon>Pseudomonadota</taxon>
        <taxon>Alphaproteobacteria</taxon>
        <taxon>Hyphomicrobiales</taxon>
        <taxon>Rhizobiaceae</taxon>
        <taxon>Ectorhizobium</taxon>
    </lineage>
</organism>